<dbReference type="InParanoid" id="Q5KMF0"/>
<name>Q5KMF0_CRYD1</name>
<dbReference type="RefSeq" id="XP_024512226.1">
    <property type="nucleotide sequence ID" value="XM_024656498.1"/>
</dbReference>
<dbReference type="InterPro" id="IPR051694">
    <property type="entry name" value="Immunoregulatory_rcpt-like"/>
</dbReference>
<organism evidence="7 8">
    <name type="scientific">Cryptococcus deneoformans (strain JEC21 / ATCC MYA-565)</name>
    <name type="common">Cryptococcus neoformans var. neoformans serotype D</name>
    <dbReference type="NCBI Taxonomy" id="214684"/>
    <lineage>
        <taxon>Eukaryota</taxon>
        <taxon>Fungi</taxon>
        <taxon>Dikarya</taxon>
        <taxon>Basidiomycota</taxon>
        <taxon>Agaricomycotina</taxon>
        <taxon>Tremellomycetes</taxon>
        <taxon>Tremellales</taxon>
        <taxon>Cryptococcaceae</taxon>
        <taxon>Cryptococcus</taxon>
        <taxon>Cryptococcus neoformans species complex</taxon>
    </lineage>
</organism>
<evidence type="ECO:0000256" key="4">
    <source>
        <dbReference type="ARBA" id="ARBA00023136"/>
    </source>
</evidence>
<evidence type="ECO:0000313" key="8">
    <source>
        <dbReference type="Proteomes" id="UP000002149"/>
    </source>
</evidence>
<evidence type="ECO:0000256" key="1">
    <source>
        <dbReference type="ARBA" id="ARBA00004167"/>
    </source>
</evidence>
<evidence type="ECO:0000256" key="6">
    <source>
        <dbReference type="SAM" id="Phobius"/>
    </source>
</evidence>
<dbReference type="Proteomes" id="UP000002149">
    <property type="component" value="Chromosome 2"/>
</dbReference>
<protein>
    <submittedName>
        <fullName evidence="7">Uncharacterized protein</fullName>
    </submittedName>
</protein>
<accession>Q55XI5</accession>
<keyword evidence="3 6" id="KW-1133">Transmembrane helix</keyword>
<feature type="compositionally biased region" description="Basic and acidic residues" evidence="5">
    <location>
        <begin position="872"/>
        <end position="885"/>
    </location>
</feature>
<evidence type="ECO:0000256" key="5">
    <source>
        <dbReference type="SAM" id="MobiDB-lite"/>
    </source>
</evidence>
<comment type="subcellular location">
    <subcellularLocation>
        <location evidence="1">Membrane</location>
        <topology evidence="1">Single-pass membrane protein</topology>
    </subcellularLocation>
</comment>
<feature type="region of interest" description="Disordered" evidence="5">
    <location>
        <begin position="221"/>
        <end position="242"/>
    </location>
</feature>
<dbReference type="eggNOG" id="ENOG502TJ40">
    <property type="taxonomic scope" value="Eukaryota"/>
</dbReference>
<dbReference type="KEGG" id="cne:CNB01940"/>
<feature type="region of interest" description="Disordered" evidence="5">
    <location>
        <begin position="404"/>
        <end position="443"/>
    </location>
</feature>
<evidence type="ECO:0000256" key="3">
    <source>
        <dbReference type="ARBA" id="ARBA00022989"/>
    </source>
</evidence>
<evidence type="ECO:0000313" key="7">
    <source>
        <dbReference type="EMBL" id="AAW41742.2"/>
    </source>
</evidence>
<dbReference type="GeneID" id="3255634"/>
<feature type="region of interest" description="Disordered" evidence="5">
    <location>
        <begin position="113"/>
        <end position="142"/>
    </location>
</feature>
<dbReference type="PANTHER" id="PTHR15549:SF26">
    <property type="entry name" value="AXIAL BUDDING PATTERN PROTEIN 2-RELATED"/>
    <property type="match status" value="1"/>
</dbReference>
<reference evidence="7 8" key="1">
    <citation type="journal article" date="2005" name="Science">
        <title>The genome of the basidiomycetous yeast and human pathogen Cryptococcus neoformans.</title>
        <authorList>
            <person name="Loftus B.J."/>
            <person name="Fung E."/>
            <person name="Roncaglia P."/>
            <person name="Rowley D."/>
            <person name="Amedeo P."/>
            <person name="Bruno D."/>
            <person name="Vamathevan J."/>
            <person name="Miranda M."/>
            <person name="Anderson I.J."/>
            <person name="Fraser J.A."/>
            <person name="Allen J.E."/>
            <person name="Bosdet I.E."/>
            <person name="Brent M.R."/>
            <person name="Chiu R."/>
            <person name="Doering T.L."/>
            <person name="Donlin M.J."/>
            <person name="D'Souza C.A."/>
            <person name="Fox D.S."/>
            <person name="Grinberg V."/>
            <person name="Fu J."/>
            <person name="Fukushima M."/>
            <person name="Haas B.J."/>
            <person name="Huang J.C."/>
            <person name="Janbon G."/>
            <person name="Jones S.J."/>
            <person name="Koo H.L."/>
            <person name="Krzywinski M.I."/>
            <person name="Kwon-Chung J.K."/>
            <person name="Lengeler K.B."/>
            <person name="Maiti R."/>
            <person name="Marra M.A."/>
            <person name="Marra R.E."/>
            <person name="Mathewson C.A."/>
            <person name="Mitchell T.G."/>
            <person name="Pertea M."/>
            <person name="Riggs F.R."/>
            <person name="Salzberg S.L."/>
            <person name="Schein J.E."/>
            <person name="Shvartsbeyn A."/>
            <person name="Shin H."/>
            <person name="Shumway M."/>
            <person name="Specht C.A."/>
            <person name="Suh B.B."/>
            <person name="Tenney A."/>
            <person name="Utterback T.R."/>
            <person name="Wickes B.L."/>
            <person name="Wortman J.R."/>
            <person name="Wye N.H."/>
            <person name="Kronstad J.W."/>
            <person name="Lodge J.K."/>
            <person name="Heitman J."/>
            <person name="Davis R.W."/>
            <person name="Fraser C.M."/>
            <person name="Hyman R.W."/>
        </authorList>
    </citation>
    <scope>NUCLEOTIDE SEQUENCE [LARGE SCALE GENOMIC DNA]</scope>
    <source>
        <strain evidence="8">JEC21 / ATCC MYA-565</strain>
    </source>
</reference>
<dbReference type="GO" id="GO:0016020">
    <property type="term" value="C:membrane"/>
    <property type="evidence" value="ECO:0007669"/>
    <property type="project" value="UniProtKB-SubCell"/>
</dbReference>
<dbReference type="OrthoDB" id="2575893at2759"/>
<dbReference type="GO" id="GO:0071944">
    <property type="term" value="C:cell periphery"/>
    <property type="evidence" value="ECO:0007669"/>
    <property type="project" value="UniProtKB-ARBA"/>
</dbReference>
<feature type="region of interest" description="Disordered" evidence="5">
    <location>
        <begin position="864"/>
        <end position="885"/>
    </location>
</feature>
<dbReference type="AlphaFoldDB" id="Q5KMF0"/>
<evidence type="ECO:0000256" key="2">
    <source>
        <dbReference type="ARBA" id="ARBA00022692"/>
    </source>
</evidence>
<dbReference type="EMBL" id="AE017342">
    <property type="protein sequence ID" value="AAW41742.2"/>
    <property type="molecule type" value="Genomic_DNA"/>
</dbReference>
<keyword evidence="2 6" id="KW-0812">Transmembrane</keyword>
<sequence>MACEASPVSTLYSTSTTYIPTTITTSTPVIVTPSPSTSLWLTSSCTTSTSRQRDSGFENLLVKATGIGGSSIQSPQRASEADFVTTTSRTAKRDIASNIVEETGAEVEDIAVESGQAENSSSEVGRISASKTSQEPGQTSSLYSGEAKVGIVQLGTRTSTTLTYAFISTKQSPGTSPSLPTSAASDTITAWEWSQGRNVRERSQNIDRVTITSSLPNERRQWWSHSSSEYGNGSDDDDEWDDTSNDMSCNAITSSTTLFYAPITSWSTMYLTSSVASEVVMPTQTIWANCEPGITQMWTTTSTDLSQPTAQADQEVSQQATSMSTPEYSDSTTAGGDGAWIVASSSGSVFSSPIITSSAGHMASFITTTFPSLSVFTAANPPQTNSKTAIPTYITTVPVTTTATSEVVPSHTTSSTNTHDATAAADNTSSSSTISSTPSSASSHHSKAVSVGAAIGGVFGLFALLALSLLIIRWWKRRQRIQRTNELRSSWFYGGDVPEPDMGIHDEKDRGEYPFNNVGLQSRFSAPSLLSRQSLAISTFLTRPISHVRQGSGRFPPIFPFKHLRNSFFSRSERSHKQQGNRAWADKYTNRPQSSLGGEFLKRKISPPRAFMMDPPIDANTDDQAGWEEGGPYPRVTPSLPVAAQASSRIELCEAIPVTWGSSYAATPPLRAQSQSASLDWRSDKSQPKLNVVAPSETSHSVYSHGSTYIATGLSRGNTMKSTQSEGESMHTGEGVVNPAASNFPMPPLSFPMSHALSHDPYAPLHLPEIPSISFSPNFSHRNLHDSALTTRSTAQSSGTWEYAAYADPGGASPVIVFPKGLDNARVTRDWYEKPLWDGKSMADPTSIYGVAIVKGEVRRDERNRKSMKSVRWKDEGLDNEPRAL</sequence>
<dbReference type="VEuPathDB" id="FungiDB:CNB01940"/>
<feature type="region of interest" description="Disordered" evidence="5">
    <location>
        <begin position="571"/>
        <end position="591"/>
    </location>
</feature>
<feature type="compositionally biased region" description="Polar residues" evidence="5">
    <location>
        <begin position="116"/>
        <end position="142"/>
    </location>
</feature>
<keyword evidence="4 6" id="KW-0472">Membrane</keyword>
<keyword evidence="8" id="KW-1185">Reference proteome</keyword>
<proteinExistence type="predicted"/>
<accession>Q5KMF0</accession>
<feature type="transmembrane region" description="Helical" evidence="6">
    <location>
        <begin position="448"/>
        <end position="472"/>
    </location>
</feature>
<dbReference type="HOGENOM" id="CLU_340655_0_0_1"/>
<dbReference type="PaxDb" id="214684-Q5KMF0"/>
<dbReference type="PANTHER" id="PTHR15549">
    <property type="entry name" value="PAIRED IMMUNOGLOBULIN-LIKE TYPE 2 RECEPTOR"/>
    <property type="match status" value="1"/>
</dbReference>
<gene>
    <name evidence="7" type="ordered locus">CNB01940</name>
</gene>